<dbReference type="Pfam" id="PF13302">
    <property type="entry name" value="Acetyltransf_3"/>
    <property type="match status" value="1"/>
</dbReference>
<dbReference type="InterPro" id="IPR016181">
    <property type="entry name" value="Acyl_CoA_acyltransferase"/>
</dbReference>
<accession>U2FKY1</accession>
<name>U2FKY1_9MOLU</name>
<dbReference type="EMBL" id="AFNU02000001">
    <property type="protein sequence ID" value="ERJ13435.1"/>
    <property type="molecule type" value="Genomic_DNA"/>
</dbReference>
<dbReference type="AlphaFoldDB" id="U2FKY1"/>
<keyword evidence="3" id="KW-1185">Reference proteome</keyword>
<organism evidence="2 3">
    <name type="scientific">Haloplasma contractile SSD-17B</name>
    <dbReference type="NCBI Taxonomy" id="1033810"/>
    <lineage>
        <taxon>Bacteria</taxon>
        <taxon>Bacillati</taxon>
        <taxon>Mycoplasmatota</taxon>
        <taxon>Mollicutes</taxon>
        <taxon>Haloplasmatales</taxon>
        <taxon>Haloplasmataceae</taxon>
        <taxon>Haloplasma</taxon>
    </lineage>
</organism>
<dbReference type="Proteomes" id="UP000005707">
    <property type="component" value="Unassembled WGS sequence"/>
</dbReference>
<comment type="caution">
    <text evidence="2">The sequence shown here is derived from an EMBL/GenBank/DDBJ whole genome shotgun (WGS) entry which is preliminary data.</text>
</comment>
<evidence type="ECO:0000313" key="3">
    <source>
        <dbReference type="Proteomes" id="UP000005707"/>
    </source>
</evidence>
<dbReference type="PANTHER" id="PTHR43415:SF3">
    <property type="entry name" value="GNAT-FAMILY ACETYLTRANSFERASE"/>
    <property type="match status" value="1"/>
</dbReference>
<keyword evidence="2" id="KW-0012">Acyltransferase</keyword>
<dbReference type="PROSITE" id="PS51186">
    <property type="entry name" value="GNAT"/>
    <property type="match status" value="1"/>
</dbReference>
<reference evidence="2 3" key="2">
    <citation type="journal article" date="2013" name="PLoS ONE">
        <title>INDIGO - INtegrated Data Warehouse of MIcrobial GenOmes with Examples from the Red Sea Extremophiles.</title>
        <authorList>
            <person name="Alam I."/>
            <person name="Antunes A."/>
            <person name="Kamau A.A."/>
            <person name="Ba Alawi W."/>
            <person name="Kalkatawi M."/>
            <person name="Stingl U."/>
            <person name="Bajic V.B."/>
        </authorList>
    </citation>
    <scope>NUCLEOTIDE SEQUENCE [LARGE SCALE GENOMIC DNA]</scope>
    <source>
        <strain evidence="2 3">SSD-17B</strain>
    </source>
</reference>
<dbReference type="SUPFAM" id="SSF55729">
    <property type="entry name" value="Acyl-CoA N-acyltransferases (Nat)"/>
    <property type="match status" value="1"/>
</dbReference>
<protein>
    <submittedName>
        <fullName evidence="2">Phospholipiddiacylglycerol acyltransferase protein</fullName>
        <ecNumber evidence="2">2.3.1.158</ecNumber>
    </submittedName>
</protein>
<dbReference type="InterPro" id="IPR000182">
    <property type="entry name" value="GNAT_dom"/>
</dbReference>
<dbReference type="InParanoid" id="U2FKY1"/>
<dbReference type="Gene3D" id="3.40.630.30">
    <property type="match status" value="1"/>
</dbReference>
<dbReference type="EC" id="2.3.1.158" evidence="2"/>
<dbReference type="eggNOG" id="COG1670">
    <property type="taxonomic scope" value="Bacteria"/>
</dbReference>
<proteinExistence type="predicted"/>
<dbReference type="GO" id="GO:0046027">
    <property type="term" value="F:phospholipid:diacylglycerol acyltransferase activity"/>
    <property type="evidence" value="ECO:0007669"/>
    <property type="project" value="UniProtKB-EC"/>
</dbReference>
<dbReference type="STRING" id="1033810.HLPCO_000086"/>
<keyword evidence="2" id="KW-0808">Transferase</keyword>
<reference evidence="2 3" key="1">
    <citation type="journal article" date="2011" name="J. Bacteriol.">
        <title>Genome sequence of Haloplasma contractile, an unusual contractile bacterium from a deep-sea anoxic brine lake.</title>
        <authorList>
            <person name="Antunes A."/>
            <person name="Alam I."/>
            <person name="El Dorry H."/>
            <person name="Siam R."/>
            <person name="Robertson A."/>
            <person name="Bajic V.B."/>
            <person name="Stingl U."/>
        </authorList>
    </citation>
    <scope>NUCLEOTIDE SEQUENCE [LARGE SCALE GENOMIC DNA]</scope>
    <source>
        <strain evidence="2 3">SSD-17B</strain>
    </source>
</reference>
<evidence type="ECO:0000259" key="1">
    <source>
        <dbReference type="PROSITE" id="PS51186"/>
    </source>
</evidence>
<feature type="domain" description="N-acetyltransferase" evidence="1">
    <location>
        <begin position="6"/>
        <end position="160"/>
    </location>
</feature>
<sequence length="178" mass="20538">MIAMKFIVREIIKEDIEIMHKWAQDKDIAKLSDANPNESFEQFSSRYNLYFNKNSNDGIKLFGILLDEKLIGRLELGIDKKNRSGSFGILIGEKQYWGRGIGKKAINALFNYAFIKLDLNRISCDVYAFNKRSLNLMKSVGMKLEGRLRQKELINKQYVDLILFGLLKKEYNGGEGND</sequence>
<gene>
    <name evidence="2" type="ORF">HLPCO_000086</name>
</gene>
<dbReference type="PANTHER" id="PTHR43415">
    <property type="entry name" value="SPERMIDINE N(1)-ACETYLTRANSFERASE"/>
    <property type="match status" value="1"/>
</dbReference>
<evidence type="ECO:0000313" key="2">
    <source>
        <dbReference type="EMBL" id="ERJ13435.1"/>
    </source>
</evidence>